<dbReference type="SUPFAM" id="SSF52047">
    <property type="entry name" value="RNI-like"/>
    <property type="match status" value="1"/>
</dbReference>
<evidence type="ECO:0008006" key="4">
    <source>
        <dbReference type="Google" id="ProtNLM"/>
    </source>
</evidence>
<feature type="compositionally biased region" description="Polar residues" evidence="1">
    <location>
        <begin position="364"/>
        <end position="375"/>
    </location>
</feature>
<feature type="compositionally biased region" description="Basic and acidic residues" evidence="1">
    <location>
        <begin position="381"/>
        <end position="390"/>
    </location>
</feature>
<evidence type="ECO:0000313" key="2">
    <source>
        <dbReference type="EMBL" id="TEB27877.1"/>
    </source>
</evidence>
<dbReference type="Proteomes" id="UP000298030">
    <property type="component" value="Unassembled WGS sequence"/>
</dbReference>
<gene>
    <name evidence="2" type="ORF">FA13DRAFT_1736056</name>
</gene>
<reference evidence="2 3" key="1">
    <citation type="journal article" date="2019" name="Nat. Ecol. Evol.">
        <title>Megaphylogeny resolves global patterns of mushroom evolution.</title>
        <authorList>
            <person name="Varga T."/>
            <person name="Krizsan K."/>
            <person name="Foldi C."/>
            <person name="Dima B."/>
            <person name="Sanchez-Garcia M."/>
            <person name="Sanchez-Ramirez S."/>
            <person name="Szollosi G.J."/>
            <person name="Szarkandi J.G."/>
            <person name="Papp V."/>
            <person name="Albert L."/>
            <person name="Andreopoulos W."/>
            <person name="Angelini C."/>
            <person name="Antonin V."/>
            <person name="Barry K.W."/>
            <person name="Bougher N.L."/>
            <person name="Buchanan P."/>
            <person name="Buyck B."/>
            <person name="Bense V."/>
            <person name="Catcheside P."/>
            <person name="Chovatia M."/>
            <person name="Cooper J."/>
            <person name="Damon W."/>
            <person name="Desjardin D."/>
            <person name="Finy P."/>
            <person name="Geml J."/>
            <person name="Haridas S."/>
            <person name="Hughes K."/>
            <person name="Justo A."/>
            <person name="Karasinski D."/>
            <person name="Kautmanova I."/>
            <person name="Kiss B."/>
            <person name="Kocsube S."/>
            <person name="Kotiranta H."/>
            <person name="LaButti K.M."/>
            <person name="Lechner B.E."/>
            <person name="Liimatainen K."/>
            <person name="Lipzen A."/>
            <person name="Lukacs Z."/>
            <person name="Mihaltcheva S."/>
            <person name="Morgado L.N."/>
            <person name="Niskanen T."/>
            <person name="Noordeloos M.E."/>
            <person name="Ohm R.A."/>
            <person name="Ortiz-Santana B."/>
            <person name="Ovrebo C."/>
            <person name="Racz N."/>
            <person name="Riley R."/>
            <person name="Savchenko A."/>
            <person name="Shiryaev A."/>
            <person name="Soop K."/>
            <person name="Spirin V."/>
            <person name="Szebenyi C."/>
            <person name="Tomsovsky M."/>
            <person name="Tulloss R.E."/>
            <person name="Uehling J."/>
            <person name="Grigoriev I.V."/>
            <person name="Vagvolgyi C."/>
            <person name="Papp T."/>
            <person name="Martin F.M."/>
            <person name="Miettinen O."/>
            <person name="Hibbett D.S."/>
            <person name="Nagy L.G."/>
        </authorList>
    </citation>
    <scope>NUCLEOTIDE SEQUENCE [LARGE SCALE GENOMIC DNA]</scope>
    <source>
        <strain evidence="2 3">FP101781</strain>
    </source>
</reference>
<keyword evidence="3" id="KW-1185">Reference proteome</keyword>
<accession>A0A4Y7T140</accession>
<dbReference type="AlphaFoldDB" id="A0A4Y7T140"/>
<name>A0A4Y7T140_COPMI</name>
<protein>
    <recommendedName>
        <fullName evidence="4">F-box domain-containing protein</fullName>
    </recommendedName>
</protein>
<dbReference type="OrthoDB" id="2269034at2759"/>
<evidence type="ECO:0000313" key="3">
    <source>
        <dbReference type="Proteomes" id="UP000298030"/>
    </source>
</evidence>
<feature type="non-terminal residue" evidence="2">
    <location>
        <position position="1"/>
    </location>
</feature>
<sequence length="609" mass="70013">IDVENQCPNNPYDRALRAICNVCKLWSTAAEGEPILWTKFPTFEFGKLYWGLEPIRRSLPTHLRHQGKTVRRLERYISHSGKLRFTFGFVMHHDVHLPDAYVSFARTVLRHLVEECHRWEGAMLYLARSSAGGRWPADLAMIKGRLPVLSSLNLTVAAQDDAEWPMISSLFADAPKLRRVVFNPPRQLSGGGKFNITLPWSQLETFEGLSYLRVNDSFFKLLSNCRDTLTSLKGEVEPSVPHTLPATTLTKLTTLHLRLLPENTTLRYLDSLTLPALGDLELRGDSDWGDPLYSFVQPLVERSRCELRRLVLAIHRPYPPKGKIELFKRFLEQCHLLTDLDIPCFYVSDPQSLRCLAVDSNLETPSTPRFQSQPAPNLERLTLRSDGRDDPSDWLVDPAELMRVVTSRTGIQGTVQLQEVRFVHSSRRDAPSRRTWMSQLDLVDHSRPLSVPGTTKAERQAAVQGWEVGLRDCFCRSFYFTSEFLNIVRQREMSTFLRGLEEYSLDGCDSQILAVSFRSHQSVTDPDVPQRRGIPRLLDEIGRREGAIPGDKLFHFRKRAAELCRKWRPKLLRDYRLSSYRWYRLNDFSATLKYVPLTADGEYTLWGLL</sequence>
<proteinExistence type="predicted"/>
<comment type="caution">
    <text evidence="2">The sequence shown here is derived from an EMBL/GenBank/DDBJ whole genome shotgun (WGS) entry which is preliminary data.</text>
</comment>
<evidence type="ECO:0000256" key="1">
    <source>
        <dbReference type="SAM" id="MobiDB-lite"/>
    </source>
</evidence>
<organism evidence="2 3">
    <name type="scientific">Coprinellus micaceus</name>
    <name type="common">Glistening ink-cap mushroom</name>
    <name type="synonym">Coprinus micaceus</name>
    <dbReference type="NCBI Taxonomy" id="71717"/>
    <lineage>
        <taxon>Eukaryota</taxon>
        <taxon>Fungi</taxon>
        <taxon>Dikarya</taxon>
        <taxon>Basidiomycota</taxon>
        <taxon>Agaricomycotina</taxon>
        <taxon>Agaricomycetes</taxon>
        <taxon>Agaricomycetidae</taxon>
        <taxon>Agaricales</taxon>
        <taxon>Agaricineae</taxon>
        <taxon>Psathyrellaceae</taxon>
        <taxon>Coprinellus</taxon>
    </lineage>
</organism>
<feature type="region of interest" description="Disordered" evidence="1">
    <location>
        <begin position="364"/>
        <end position="390"/>
    </location>
</feature>
<dbReference type="EMBL" id="QPFP01000036">
    <property type="protein sequence ID" value="TEB27877.1"/>
    <property type="molecule type" value="Genomic_DNA"/>
</dbReference>